<dbReference type="NCBIfam" id="NF001311">
    <property type="entry name" value="PRK00258.1-3"/>
    <property type="match status" value="1"/>
</dbReference>
<evidence type="ECO:0000256" key="2">
    <source>
        <dbReference type="ARBA" id="ARBA00023141"/>
    </source>
</evidence>
<evidence type="ECO:0000256" key="1">
    <source>
        <dbReference type="ARBA" id="ARBA00004871"/>
    </source>
</evidence>
<dbReference type="PANTHER" id="PTHR21089:SF1">
    <property type="entry name" value="BIFUNCTIONAL 3-DEHYDROQUINATE DEHYDRATASE_SHIKIMATE DEHYDROGENASE, CHLOROPLASTIC"/>
    <property type="match status" value="1"/>
</dbReference>
<dbReference type="Pfam" id="PF08501">
    <property type="entry name" value="Shikimate_dh_N"/>
    <property type="match status" value="1"/>
</dbReference>
<feature type="domain" description="Shikimate dehydrogenase substrate binding N-terminal" evidence="3">
    <location>
        <begin position="6"/>
        <end position="89"/>
    </location>
</feature>
<dbReference type="PANTHER" id="PTHR21089">
    <property type="entry name" value="SHIKIMATE DEHYDROGENASE"/>
    <property type="match status" value="1"/>
</dbReference>
<dbReference type="InterPro" id="IPR022893">
    <property type="entry name" value="Shikimate_DH_fam"/>
</dbReference>
<keyword evidence="5" id="KW-0560">Oxidoreductase</keyword>
<keyword evidence="2" id="KW-0057">Aromatic amino acid biosynthesis</keyword>
<feature type="domain" description="SDH C-terminal" evidence="4">
    <location>
        <begin position="238"/>
        <end position="264"/>
    </location>
</feature>
<evidence type="ECO:0000313" key="6">
    <source>
        <dbReference type="Proteomes" id="UP000832041"/>
    </source>
</evidence>
<dbReference type="SUPFAM" id="SSF51735">
    <property type="entry name" value="NAD(P)-binding Rossmann-fold domains"/>
    <property type="match status" value="1"/>
</dbReference>
<comment type="pathway">
    <text evidence="1">Metabolic intermediate biosynthesis; chorismate biosynthesis; chorismate from D-erythrose 4-phosphate and phosphoenolpyruvate: step 4/7.</text>
</comment>
<reference evidence="5 6" key="1">
    <citation type="submission" date="2020-04" db="EMBL/GenBank/DDBJ databases">
        <title>Thermobifida alba genome sequencing and assembly.</title>
        <authorList>
            <person name="Luzics S."/>
            <person name="Horvath B."/>
            <person name="Nagy I."/>
            <person name="Toth A."/>
            <person name="Nagy I."/>
            <person name="Kukolya J."/>
        </authorList>
    </citation>
    <scope>NUCLEOTIDE SEQUENCE [LARGE SCALE GENOMIC DNA]</scope>
    <source>
        <strain evidence="5 6">DSM 43795</strain>
    </source>
</reference>
<sequence length="282" mass="28953">MKRAAVLGSPIAHSLSPVLHTAGYTALGIADRWHYGRHECDERGLAAFLDGCDDSWAGLSLTMPLKKVALTLADEVEETAVEVGGANTIVFRDGRRHAYNTDVAGITEALREAGVRRLDTVTILGAGATAASALAAVRRLGATEPGAVTVLARDLARTGDLAAAAERMSAEVALAPLADIDEHLRVDLVVSTVPAGAADRWAPAVAASSAAVFDVVYAPWPTVLGAAAAGAGSTVIGGFPMLLHQAAAQLTLMTGRPAPVEAMRVAGEAELARRAAGNNVEP</sequence>
<dbReference type="Proteomes" id="UP000832041">
    <property type="component" value="Chromosome"/>
</dbReference>
<evidence type="ECO:0000313" key="5">
    <source>
        <dbReference type="EMBL" id="UPT21283.1"/>
    </source>
</evidence>
<dbReference type="Gene3D" id="3.40.50.720">
    <property type="entry name" value="NAD(P)-binding Rossmann-like Domain"/>
    <property type="match status" value="1"/>
</dbReference>
<dbReference type="EC" id="1.1.1.25" evidence="5"/>
<keyword evidence="6" id="KW-1185">Reference proteome</keyword>
<accession>A0ABY4L0R3</accession>
<dbReference type="RefSeq" id="WP_248593592.1">
    <property type="nucleotide sequence ID" value="NZ_BAABEB010000002.1"/>
</dbReference>
<gene>
    <name evidence="5" type="ORF">FOF52_10190</name>
</gene>
<evidence type="ECO:0000259" key="4">
    <source>
        <dbReference type="Pfam" id="PF18317"/>
    </source>
</evidence>
<dbReference type="Pfam" id="PF18317">
    <property type="entry name" value="SDH_C"/>
    <property type="match status" value="1"/>
</dbReference>
<dbReference type="InterPro" id="IPR013708">
    <property type="entry name" value="Shikimate_DH-bd_N"/>
</dbReference>
<dbReference type="EMBL" id="CP051627">
    <property type="protein sequence ID" value="UPT21283.1"/>
    <property type="molecule type" value="Genomic_DNA"/>
</dbReference>
<keyword evidence="2" id="KW-0028">Amino-acid biosynthesis</keyword>
<evidence type="ECO:0000259" key="3">
    <source>
        <dbReference type="Pfam" id="PF08501"/>
    </source>
</evidence>
<organism evidence="5 6">
    <name type="scientific">Thermobifida alba</name>
    <name type="common">Thermomonospora alba</name>
    <dbReference type="NCBI Taxonomy" id="53522"/>
    <lineage>
        <taxon>Bacteria</taxon>
        <taxon>Bacillati</taxon>
        <taxon>Actinomycetota</taxon>
        <taxon>Actinomycetes</taxon>
        <taxon>Streptosporangiales</taxon>
        <taxon>Nocardiopsidaceae</taxon>
        <taxon>Thermobifida</taxon>
    </lineage>
</organism>
<protein>
    <submittedName>
        <fullName evidence="5">Shikimate dehydrogenase</fullName>
        <ecNumber evidence="5">1.1.1.25</ecNumber>
    </submittedName>
</protein>
<dbReference type="InterPro" id="IPR046346">
    <property type="entry name" value="Aminoacid_DH-like_N_sf"/>
</dbReference>
<dbReference type="InterPro" id="IPR036291">
    <property type="entry name" value="NAD(P)-bd_dom_sf"/>
</dbReference>
<dbReference type="InterPro" id="IPR041121">
    <property type="entry name" value="SDH_C"/>
</dbReference>
<dbReference type="Gene3D" id="3.40.50.10860">
    <property type="entry name" value="Leucine Dehydrogenase, chain A, domain 1"/>
    <property type="match status" value="1"/>
</dbReference>
<name>A0ABY4L0R3_THEAE</name>
<dbReference type="GO" id="GO:0004764">
    <property type="term" value="F:shikimate 3-dehydrogenase (NADP+) activity"/>
    <property type="evidence" value="ECO:0007669"/>
    <property type="project" value="UniProtKB-EC"/>
</dbReference>
<dbReference type="SUPFAM" id="SSF53223">
    <property type="entry name" value="Aminoacid dehydrogenase-like, N-terminal domain"/>
    <property type="match status" value="1"/>
</dbReference>
<proteinExistence type="predicted"/>